<evidence type="ECO:0000259" key="8">
    <source>
        <dbReference type="PROSITE" id="PS51387"/>
    </source>
</evidence>
<dbReference type="PANTHER" id="PTHR42973">
    <property type="entry name" value="BINDING OXIDOREDUCTASE, PUTATIVE (AFU_ORTHOLOGUE AFUA_1G17690)-RELATED"/>
    <property type="match status" value="1"/>
</dbReference>
<dbReference type="Gene3D" id="3.40.462.20">
    <property type="match status" value="1"/>
</dbReference>
<dbReference type="Pfam" id="PF01565">
    <property type="entry name" value="FAD_binding_4"/>
    <property type="match status" value="1"/>
</dbReference>
<keyword evidence="10" id="KW-1185">Reference proteome</keyword>
<dbReference type="Proteomes" id="UP001055712">
    <property type="component" value="Unassembled WGS sequence"/>
</dbReference>
<dbReference type="Pfam" id="PF08031">
    <property type="entry name" value="BBE"/>
    <property type="match status" value="1"/>
</dbReference>
<reference evidence="9" key="2">
    <citation type="submission" date="2020-11" db="EMBL/GenBank/DDBJ databases">
        <authorList>
            <person name="Cecchin M."/>
            <person name="Marcolungo L."/>
            <person name="Rossato M."/>
            <person name="Girolomoni L."/>
            <person name="Cosentino E."/>
            <person name="Cuine S."/>
            <person name="Li-Beisson Y."/>
            <person name="Delledonne M."/>
            <person name="Ballottari M."/>
        </authorList>
    </citation>
    <scope>NUCLEOTIDE SEQUENCE</scope>
    <source>
        <strain evidence="9">211/11P</strain>
        <tissue evidence="9">Whole cell</tissue>
    </source>
</reference>
<evidence type="ECO:0000256" key="4">
    <source>
        <dbReference type="ARBA" id="ARBA00022827"/>
    </source>
</evidence>
<proteinExistence type="inferred from homology"/>
<accession>A0A9D4YSZ7</accession>
<dbReference type="EMBL" id="SIDB01000013">
    <property type="protein sequence ID" value="KAI3424241.1"/>
    <property type="molecule type" value="Genomic_DNA"/>
</dbReference>
<evidence type="ECO:0000256" key="5">
    <source>
        <dbReference type="ARBA" id="ARBA00023002"/>
    </source>
</evidence>
<dbReference type="SUPFAM" id="SSF56176">
    <property type="entry name" value="FAD-binding/transporter-associated domain-like"/>
    <property type="match status" value="1"/>
</dbReference>
<dbReference type="InterPro" id="IPR050416">
    <property type="entry name" value="FAD-linked_Oxidoreductase"/>
</dbReference>
<protein>
    <recommendedName>
        <fullName evidence="8">FAD-binding PCMH-type domain-containing protein</fullName>
    </recommendedName>
</protein>
<keyword evidence="5" id="KW-0560">Oxidoreductase</keyword>
<dbReference type="InterPro" id="IPR016167">
    <property type="entry name" value="FAD-bd_PCMH_sub1"/>
</dbReference>
<dbReference type="Gene3D" id="3.30.465.10">
    <property type="match status" value="1"/>
</dbReference>
<evidence type="ECO:0000256" key="6">
    <source>
        <dbReference type="SAM" id="MobiDB-lite"/>
    </source>
</evidence>
<feature type="compositionally biased region" description="Low complexity" evidence="6">
    <location>
        <begin position="810"/>
        <end position="823"/>
    </location>
</feature>
<comment type="cofactor">
    <cofactor evidence="1">
        <name>FAD</name>
        <dbReference type="ChEBI" id="CHEBI:57692"/>
    </cofactor>
</comment>
<dbReference type="AlphaFoldDB" id="A0A9D4YSZ7"/>
<evidence type="ECO:0000256" key="3">
    <source>
        <dbReference type="ARBA" id="ARBA00022630"/>
    </source>
</evidence>
<name>A0A9D4YSZ7_CHLVU</name>
<dbReference type="GO" id="GO:0071949">
    <property type="term" value="F:FAD binding"/>
    <property type="evidence" value="ECO:0007669"/>
    <property type="project" value="InterPro"/>
</dbReference>
<dbReference type="PANTHER" id="PTHR42973:SF39">
    <property type="entry name" value="FAD-BINDING PCMH-TYPE DOMAIN-CONTAINING PROTEIN"/>
    <property type="match status" value="1"/>
</dbReference>
<feature type="signal peptide" evidence="7">
    <location>
        <begin position="1"/>
        <end position="21"/>
    </location>
</feature>
<feature type="region of interest" description="Disordered" evidence="6">
    <location>
        <begin position="746"/>
        <end position="837"/>
    </location>
</feature>
<feature type="chain" id="PRO_5039151542" description="FAD-binding PCMH-type domain-containing protein" evidence="7">
    <location>
        <begin position="22"/>
        <end position="861"/>
    </location>
</feature>
<comment type="similarity">
    <text evidence="2">Belongs to the oxygen-dependent FAD-linked oxidoreductase family.</text>
</comment>
<evidence type="ECO:0000313" key="10">
    <source>
        <dbReference type="Proteomes" id="UP001055712"/>
    </source>
</evidence>
<evidence type="ECO:0000256" key="2">
    <source>
        <dbReference type="ARBA" id="ARBA00005466"/>
    </source>
</evidence>
<dbReference type="GO" id="GO:0016491">
    <property type="term" value="F:oxidoreductase activity"/>
    <property type="evidence" value="ECO:0007669"/>
    <property type="project" value="UniProtKB-KW"/>
</dbReference>
<feature type="domain" description="FAD-binding PCMH-type" evidence="8">
    <location>
        <begin position="306"/>
        <end position="480"/>
    </location>
</feature>
<evidence type="ECO:0000256" key="1">
    <source>
        <dbReference type="ARBA" id="ARBA00001974"/>
    </source>
</evidence>
<keyword evidence="4" id="KW-0274">FAD</keyword>
<dbReference type="PROSITE" id="PS51387">
    <property type="entry name" value="FAD_PCMH"/>
    <property type="match status" value="1"/>
</dbReference>
<comment type="caution">
    <text evidence="9">The sequence shown here is derived from an EMBL/GenBank/DDBJ whole genome shotgun (WGS) entry which is preliminary data.</text>
</comment>
<dbReference type="InterPro" id="IPR012951">
    <property type="entry name" value="BBE"/>
</dbReference>
<dbReference type="InterPro" id="IPR006094">
    <property type="entry name" value="Oxid_FAD_bind_N"/>
</dbReference>
<keyword evidence="3" id="KW-0285">Flavoprotein</keyword>
<sequence length="861" mass="91056">MTAKPSRLLLLAAALVAIGNAAGTTAAANCTAGNLLDSQQSLLARYLYELRNNRQLDCGPPDFAEDFPNKESATVSKLCTAPGALPSDTYTNVTLTFKNTCKDGNPEQKLQLDALVRQCAGGDPTLQPWAADSVRVALEPLPDNFTCPAGLVPIPVVDDEIDFTPMWEMNHLCENSLKYKLFPSDPSAVPQCGGSAWLGTSFEAGCYSNETGRYEGYCNILFSCENGTEANVSVAASATLLPGGREACPWPMLLPGTDGYRREFDFLDQTMRGGLANCLKSAGVEFLDSSDPLALDAASEVWNKLNTTVAVAVAYPANEDQVAAAVLCAAEAGIKPVARSGGHSYMGYSVLSDGLTIDLNRMNSTQLAADGNTATVQAGSRLGQLYYWVDALSNGTKAAVGGTCPTVGTGGLIQGGGIGFLTRQHGLACDQVEEIHMVDAAGKLVVANSSQNAQLLAATCGAGGGNMGIVTQYRIKVFDSAPNYTIAGYTVVAAQAIAYLNFIQSTWLPRANASLALQVNIDKGTVIVGVQYPGSKAATYALLRSEGLLGPSWNVTGESYTEMPWIQTVMYNAFYPEVVKVPADLLKVKQMEKQYRTYFKLKSFFAEKALTDAAWKTMIEWEAKIDKYGGYIEMDMLQGAVAAVPVNATGFVHRGALFSVQYGAEWEREVDTNRAIPLIDQMQAALDPFFEPDGLPAYINYLDIQVGPDPMQSYYGANRDWLQQVKATYDPDNLFTSNPLAIRAAASPNDTSTNSPPPPAPALVGVPPMASPSTAPTLGPKDALSPELAPSPELARSPELSPGLEPAPRPTAADPSPALAPDVAPAPAPTPAASGASSAQSCMTTQLLAVLMAAAVLVLVS</sequence>
<dbReference type="OrthoDB" id="407275at2759"/>
<dbReference type="InterPro" id="IPR016166">
    <property type="entry name" value="FAD-bd_PCMH"/>
</dbReference>
<dbReference type="Gene3D" id="3.30.43.10">
    <property type="entry name" value="Uridine Diphospho-n-acetylenolpyruvylglucosamine Reductase, domain 2"/>
    <property type="match status" value="1"/>
</dbReference>
<reference evidence="9" key="1">
    <citation type="journal article" date="2019" name="Plant J.">
        <title>Chlorella vulgaris genome assembly and annotation reveals the molecular basis for metabolic acclimation to high light conditions.</title>
        <authorList>
            <person name="Cecchin M."/>
            <person name="Marcolungo L."/>
            <person name="Rossato M."/>
            <person name="Girolomoni L."/>
            <person name="Cosentino E."/>
            <person name="Cuine S."/>
            <person name="Li-Beisson Y."/>
            <person name="Delledonne M."/>
            <person name="Ballottari M."/>
        </authorList>
    </citation>
    <scope>NUCLEOTIDE SEQUENCE</scope>
    <source>
        <strain evidence="9">211/11P</strain>
    </source>
</reference>
<evidence type="ECO:0000256" key="7">
    <source>
        <dbReference type="SAM" id="SignalP"/>
    </source>
</evidence>
<keyword evidence="7" id="KW-0732">Signal</keyword>
<evidence type="ECO:0000313" key="9">
    <source>
        <dbReference type="EMBL" id="KAI3424241.1"/>
    </source>
</evidence>
<dbReference type="InterPro" id="IPR036318">
    <property type="entry name" value="FAD-bd_PCMH-like_sf"/>
</dbReference>
<organism evidence="9 10">
    <name type="scientific">Chlorella vulgaris</name>
    <name type="common">Green alga</name>
    <dbReference type="NCBI Taxonomy" id="3077"/>
    <lineage>
        <taxon>Eukaryota</taxon>
        <taxon>Viridiplantae</taxon>
        <taxon>Chlorophyta</taxon>
        <taxon>core chlorophytes</taxon>
        <taxon>Trebouxiophyceae</taxon>
        <taxon>Chlorellales</taxon>
        <taxon>Chlorellaceae</taxon>
        <taxon>Chlorella clade</taxon>
        <taxon>Chlorella</taxon>
    </lineage>
</organism>
<gene>
    <name evidence="9" type="ORF">D9Q98_009597</name>
</gene>
<dbReference type="InterPro" id="IPR016169">
    <property type="entry name" value="FAD-bd_PCMH_sub2"/>
</dbReference>